<evidence type="ECO:0000313" key="3">
    <source>
        <dbReference type="Proteomes" id="UP000294743"/>
    </source>
</evidence>
<dbReference type="Gene3D" id="3.40.109.40">
    <property type="match status" value="1"/>
</dbReference>
<accession>A0A4R8A6P0</accession>
<dbReference type="InterPro" id="IPR037010">
    <property type="entry name" value="VitB12-dep_Met_synth_activ_sf"/>
</dbReference>
<reference evidence="2 3" key="1">
    <citation type="submission" date="2019-03" db="EMBL/GenBank/DDBJ databases">
        <title>Genomic Encyclopedia of Type Strains, Phase IV (KMG-IV): sequencing the most valuable type-strain genomes for metagenomic binning, comparative biology and taxonomic classification.</title>
        <authorList>
            <person name="Goeker M."/>
        </authorList>
    </citation>
    <scope>NUCLEOTIDE SEQUENCE [LARGE SCALE GENOMIC DNA]</scope>
    <source>
        <strain evidence="2 3">DSM 28867</strain>
    </source>
</reference>
<feature type="domain" description="AdoMet activation" evidence="1">
    <location>
        <begin position="127"/>
        <end position="202"/>
    </location>
</feature>
<dbReference type="Proteomes" id="UP000294743">
    <property type="component" value="Unassembled WGS sequence"/>
</dbReference>
<organism evidence="2 3">
    <name type="scientific">Breznakia blatticola</name>
    <dbReference type="NCBI Taxonomy" id="1754012"/>
    <lineage>
        <taxon>Bacteria</taxon>
        <taxon>Bacillati</taxon>
        <taxon>Bacillota</taxon>
        <taxon>Erysipelotrichia</taxon>
        <taxon>Erysipelotrichales</taxon>
        <taxon>Erysipelotrichaceae</taxon>
        <taxon>Breznakia</taxon>
    </lineage>
</organism>
<keyword evidence="2" id="KW-0808">Transferase</keyword>
<name>A0A4R8A6P0_9FIRM</name>
<dbReference type="SUPFAM" id="SSF56507">
    <property type="entry name" value="Methionine synthase activation domain-like"/>
    <property type="match status" value="1"/>
</dbReference>
<keyword evidence="2" id="KW-0489">Methyltransferase</keyword>
<evidence type="ECO:0000259" key="1">
    <source>
        <dbReference type="Pfam" id="PF02965"/>
    </source>
</evidence>
<proteinExistence type="predicted"/>
<dbReference type="AlphaFoldDB" id="A0A4R8A6P0"/>
<evidence type="ECO:0000313" key="2">
    <source>
        <dbReference type="EMBL" id="TDW26315.1"/>
    </source>
</evidence>
<dbReference type="GO" id="GO:0032259">
    <property type="term" value="P:methylation"/>
    <property type="evidence" value="ECO:0007669"/>
    <property type="project" value="UniProtKB-KW"/>
</dbReference>
<protein>
    <submittedName>
        <fullName evidence="2">5-methyltetrahydrofolate--homocysteine methyltransferase</fullName>
    </submittedName>
</protein>
<sequence>MIKQTALKYLGYSNQELSDSFLELLDTCEKEVKELSHFKATYVISKLQAPFILTAFDLRVDSNDLIEALGSCKEIAIIACTLGSEIDSRTRYYHSLDMQKAVVFDAVASAYVEACCDAYEDEVFGKNHSFRYAPGYGDIPLELNQQLCKLMNLHKKIGVSLDASSLFVPMKSMTGFVGLHMDKQKKSCKSCTQKEHCEYLKRGSTCY</sequence>
<keyword evidence="3" id="KW-1185">Reference proteome</keyword>
<comment type="caution">
    <text evidence="2">The sequence shown here is derived from an EMBL/GenBank/DDBJ whole genome shotgun (WGS) entry which is preliminary data.</text>
</comment>
<dbReference type="InterPro" id="IPR004223">
    <property type="entry name" value="VitB12-dep_Met_synth_activ_dom"/>
</dbReference>
<dbReference type="Pfam" id="PF02965">
    <property type="entry name" value="Met_synt_B12"/>
    <property type="match status" value="1"/>
</dbReference>
<dbReference type="OrthoDB" id="9816190at2"/>
<dbReference type="RefSeq" id="WP_134167235.1">
    <property type="nucleotide sequence ID" value="NZ_SODD01000001.1"/>
</dbReference>
<gene>
    <name evidence="2" type="ORF">EDD63_10130</name>
</gene>
<dbReference type="EMBL" id="SODD01000001">
    <property type="protein sequence ID" value="TDW26315.1"/>
    <property type="molecule type" value="Genomic_DNA"/>
</dbReference>
<dbReference type="GO" id="GO:0008705">
    <property type="term" value="F:methionine synthase activity"/>
    <property type="evidence" value="ECO:0007669"/>
    <property type="project" value="InterPro"/>
</dbReference>